<keyword evidence="4" id="KW-1185">Reference proteome</keyword>
<name>A0A1M5LZV3_9BACT</name>
<dbReference type="Gene3D" id="3.10.450.360">
    <property type="match status" value="1"/>
</dbReference>
<evidence type="ECO:0000259" key="2">
    <source>
        <dbReference type="Pfam" id="PF11396"/>
    </source>
</evidence>
<feature type="signal peptide" evidence="1">
    <location>
        <begin position="1"/>
        <end position="19"/>
    </location>
</feature>
<evidence type="ECO:0000256" key="1">
    <source>
        <dbReference type="SAM" id="SignalP"/>
    </source>
</evidence>
<dbReference type="AlphaFoldDB" id="A0A1M5LZV3"/>
<dbReference type="Pfam" id="PF11396">
    <property type="entry name" value="PepSY_like"/>
    <property type="match status" value="1"/>
</dbReference>
<dbReference type="Proteomes" id="UP000184212">
    <property type="component" value="Unassembled WGS sequence"/>
</dbReference>
<reference evidence="3 4" key="1">
    <citation type="submission" date="2016-11" db="EMBL/GenBank/DDBJ databases">
        <authorList>
            <person name="Jaros S."/>
            <person name="Januszkiewicz K."/>
            <person name="Wedrychowicz H."/>
        </authorList>
    </citation>
    <scope>NUCLEOTIDE SEQUENCE [LARGE SCALE GENOMIC DNA]</scope>
    <source>
        <strain evidence="3 4">DSM 24574</strain>
    </source>
</reference>
<sequence length="153" mass="16815">MKFTMLFFVLALSSGYAQAQKLKESEVPAAVKSAFAKRFPAVKQATWSKENATAFEAEFAVNHLEQSANFDAAGTWLATETEIKKGDLPSAVQATLSKEFAGYKIEEAEKAETSTGVFYEVEVEKGKTTYEIQISPEGKVLSKKEEKEGAEKD</sequence>
<proteinExistence type="predicted"/>
<feature type="chain" id="PRO_5011979639" evidence="1">
    <location>
        <begin position="20"/>
        <end position="153"/>
    </location>
</feature>
<protein>
    <submittedName>
        <fullName evidence="3">Putative beta-lactamase-inhibitor-like, PepSY-like</fullName>
    </submittedName>
</protein>
<dbReference type="EMBL" id="FQWQ01000001">
    <property type="protein sequence ID" value="SHG70551.1"/>
    <property type="molecule type" value="Genomic_DNA"/>
</dbReference>
<dbReference type="RefSeq" id="WP_073132383.1">
    <property type="nucleotide sequence ID" value="NZ_FQWQ01000001.1"/>
</dbReference>
<organism evidence="3 4">
    <name type="scientific">Chryseolinea serpens</name>
    <dbReference type="NCBI Taxonomy" id="947013"/>
    <lineage>
        <taxon>Bacteria</taxon>
        <taxon>Pseudomonadati</taxon>
        <taxon>Bacteroidota</taxon>
        <taxon>Cytophagia</taxon>
        <taxon>Cytophagales</taxon>
        <taxon>Fulvivirgaceae</taxon>
        <taxon>Chryseolinea</taxon>
    </lineage>
</organism>
<feature type="domain" description="Putative beta-lactamase-inhibitor-like PepSY-like" evidence="2">
    <location>
        <begin position="55"/>
        <end position="141"/>
    </location>
</feature>
<dbReference type="OrthoDB" id="1121502at2"/>
<dbReference type="SUPFAM" id="SSF160574">
    <property type="entry name" value="BT0923-like"/>
    <property type="match status" value="1"/>
</dbReference>
<evidence type="ECO:0000313" key="4">
    <source>
        <dbReference type="Proteomes" id="UP000184212"/>
    </source>
</evidence>
<keyword evidence="1" id="KW-0732">Signal</keyword>
<gene>
    <name evidence="3" type="ORF">SAMN04488109_1486</name>
</gene>
<dbReference type="STRING" id="947013.SAMN04488109_1486"/>
<accession>A0A1M5LZV3</accession>
<dbReference type="InterPro" id="IPR021533">
    <property type="entry name" value="PepSY-like"/>
</dbReference>
<evidence type="ECO:0000313" key="3">
    <source>
        <dbReference type="EMBL" id="SHG70551.1"/>
    </source>
</evidence>